<reference evidence="2" key="1">
    <citation type="submission" date="2016-06" db="UniProtKB">
        <authorList>
            <consortium name="WormBaseParasite"/>
        </authorList>
    </citation>
    <scope>IDENTIFICATION</scope>
</reference>
<sequence>LKRDRNKASSSSNRKSQSYRKRVLAKQQQHRNENYQIHFQPLKLPLSALLYLRQLLPQNRRNLKRRRGMQKRPVAAKIRPRKILLQMELINHRSAFTLSQEVPDKSRKDQNLTDLGRH</sequence>
<evidence type="ECO:0000256" key="1">
    <source>
        <dbReference type="SAM" id="MobiDB-lite"/>
    </source>
</evidence>
<organism evidence="2">
    <name type="scientific">Gongylonema pulchrum</name>
    <dbReference type="NCBI Taxonomy" id="637853"/>
    <lineage>
        <taxon>Eukaryota</taxon>
        <taxon>Metazoa</taxon>
        <taxon>Ecdysozoa</taxon>
        <taxon>Nematoda</taxon>
        <taxon>Chromadorea</taxon>
        <taxon>Rhabditida</taxon>
        <taxon>Spirurina</taxon>
        <taxon>Spiruromorpha</taxon>
        <taxon>Spiruroidea</taxon>
        <taxon>Gongylonematidae</taxon>
        <taxon>Gongylonema</taxon>
    </lineage>
</organism>
<proteinExistence type="predicted"/>
<feature type="compositionally biased region" description="Basic and acidic residues" evidence="1">
    <location>
        <begin position="102"/>
        <end position="118"/>
    </location>
</feature>
<protein>
    <submittedName>
        <fullName evidence="2">POP1 domain-containing protein</fullName>
    </submittedName>
</protein>
<name>A0A183EMV0_9BILA</name>
<feature type="region of interest" description="Disordered" evidence="1">
    <location>
        <begin position="97"/>
        <end position="118"/>
    </location>
</feature>
<accession>A0A183EMV0</accession>
<feature type="region of interest" description="Disordered" evidence="1">
    <location>
        <begin position="1"/>
        <end position="32"/>
    </location>
</feature>
<dbReference type="AlphaFoldDB" id="A0A183EMV0"/>
<dbReference type="WBParaSite" id="GPUH_0002231801-mRNA-1">
    <property type="protein sequence ID" value="GPUH_0002231801-mRNA-1"/>
    <property type="gene ID" value="GPUH_0002231801"/>
</dbReference>
<evidence type="ECO:0000313" key="2">
    <source>
        <dbReference type="WBParaSite" id="GPUH_0002231801-mRNA-1"/>
    </source>
</evidence>